<dbReference type="PANTHER" id="PTHR11113:SF14">
    <property type="entry name" value="N-ACETYLGLUCOSAMINE-6-PHOSPHATE DEACETYLASE"/>
    <property type="match status" value="1"/>
</dbReference>
<proteinExistence type="inferred from homology"/>
<dbReference type="InterPro" id="IPR011059">
    <property type="entry name" value="Metal-dep_hydrolase_composite"/>
</dbReference>
<comment type="caution">
    <text evidence="4">The sequence shown here is derived from an EMBL/GenBank/DDBJ whole genome shotgun (WGS) entry which is preliminary data.</text>
</comment>
<reference evidence="4" key="1">
    <citation type="submission" date="2019-09" db="EMBL/GenBank/DDBJ databases">
        <title>Characterisation of the sponge microbiome using genome-centric metagenomics.</title>
        <authorList>
            <person name="Engelberts J.P."/>
            <person name="Robbins S.J."/>
            <person name="De Goeij J.M."/>
            <person name="Aranda M."/>
            <person name="Bell S.C."/>
            <person name="Webster N.S."/>
        </authorList>
    </citation>
    <scope>NUCLEOTIDE SEQUENCE</scope>
    <source>
        <strain evidence="4">SB0661_bin_32</strain>
    </source>
</reference>
<organism evidence="4">
    <name type="scientific">Caldilineaceae bacterium SB0661_bin_32</name>
    <dbReference type="NCBI Taxonomy" id="2605255"/>
    <lineage>
        <taxon>Bacteria</taxon>
        <taxon>Bacillati</taxon>
        <taxon>Chloroflexota</taxon>
        <taxon>Caldilineae</taxon>
        <taxon>Caldilineales</taxon>
        <taxon>Caldilineaceae</taxon>
    </lineage>
</organism>
<evidence type="ECO:0000313" key="4">
    <source>
        <dbReference type="EMBL" id="MYC96683.1"/>
    </source>
</evidence>
<name>A0A6B1DB69_9CHLR</name>
<evidence type="ECO:0000259" key="3">
    <source>
        <dbReference type="Pfam" id="PF01979"/>
    </source>
</evidence>
<evidence type="ECO:0000256" key="1">
    <source>
        <dbReference type="ARBA" id="ARBA00010716"/>
    </source>
</evidence>
<dbReference type="InterPro" id="IPR006680">
    <property type="entry name" value="Amidohydro-rel"/>
</dbReference>
<dbReference type="Gene3D" id="2.30.40.10">
    <property type="entry name" value="Urease, subunit C, domain 1"/>
    <property type="match status" value="1"/>
</dbReference>
<dbReference type="Pfam" id="PF01979">
    <property type="entry name" value="Amidohydro_1"/>
    <property type="match status" value="1"/>
</dbReference>
<evidence type="ECO:0000256" key="2">
    <source>
        <dbReference type="ARBA" id="ARBA00022801"/>
    </source>
</evidence>
<dbReference type="SUPFAM" id="SSF51338">
    <property type="entry name" value="Composite domain of metallo-dependent hydrolases"/>
    <property type="match status" value="1"/>
</dbReference>
<sequence>MLNQMIPILIDTVGVPLVEAIRMASLTPARVIGVDDRKGSLEADKDADIAIFEDDFSAWRTMICGQWAYAAT</sequence>
<dbReference type="GO" id="GO:0008448">
    <property type="term" value="F:N-acetylglucosamine-6-phosphate deacetylase activity"/>
    <property type="evidence" value="ECO:0007669"/>
    <property type="project" value="TreeGrafter"/>
</dbReference>
<dbReference type="SUPFAM" id="SSF51556">
    <property type="entry name" value="Metallo-dependent hydrolases"/>
    <property type="match status" value="1"/>
</dbReference>
<dbReference type="InterPro" id="IPR032466">
    <property type="entry name" value="Metal_Hydrolase"/>
</dbReference>
<gene>
    <name evidence="4" type="ORF">F4X14_17085</name>
</gene>
<dbReference type="AlphaFoldDB" id="A0A6B1DB69"/>
<keyword evidence="2 4" id="KW-0378">Hydrolase</keyword>
<feature type="domain" description="Amidohydrolase-related" evidence="3">
    <location>
        <begin position="11"/>
        <end position="65"/>
    </location>
</feature>
<accession>A0A6B1DB69</accession>
<dbReference type="GO" id="GO:0006046">
    <property type="term" value="P:N-acetylglucosamine catabolic process"/>
    <property type="evidence" value="ECO:0007669"/>
    <property type="project" value="TreeGrafter"/>
</dbReference>
<dbReference type="EMBL" id="VXMH01000094">
    <property type="protein sequence ID" value="MYC96683.1"/>
    <property type="molecule type" value="Genomic_DNA"/>
</dbReference>
<protein>
    <submittedName>
        <fullName evidence="4">Amidohydrolase family protein</fullName>
    </submittedName>
</protein>
<dbReference type="PANTHER" id="PTHR11113">
    <property type="entry name" value="N-ACETYLGLUCOSAMINE-6-PHOSPHATE DEACETYLASE"/>
    <property type="match status" value="1"/>
</dbReference>
<comment type="similarity">
    <text evidence="1">Belongs to the metallo-dependent hydrolases superfamily. NagA family.</text>
</comment>